<dbReference type="Proteomes" id="UP000189059">
    <property type="component" value="Unassembled WGS sequence"/>
</dbReference>
<organism evidence="1 2">
    <name type="scientific">Paenibacillus ihbetae</name>
    <dbReference type="NCBI Taxonomy" id="1870820"/>
    <lineage>
        <taxon>Bacteria</taxon>
        <taxon>Bacillati</taxon>
        <taxon>Bacillota</taxon>
        <taxon>Bacilli</taxon>
        <taxon>Bacillales</taxon>
        <taxon>Paenibacillaceae</taxon>
        <taxon>Paenibacillus</taxon>
    </lineage>
</organism>
<proteinExistence type="predicted"/>
<evidence type="ECO:0000313" key="2">
    <source>
        <dbReference type="Proteomes" id="UP000189059"/>
    </source>
</evidence>
<sequence length="1171" mass="132982">MCVPMKVQAMMVGRTPTPTVFADIADNFSKIGRDPLGNQVPAPVMSEKAQEKPGIHLSWILPEGLRQGYQTHEELEPEYPRVPNRWIVSRLWSTKTQPERVSCEHWVVESDAMEKKKGPEFGNEDSLTFPKLDDPDFPYRILGRSFPIETNMSEPLERFQQLHALGPGNPAFSAMYPYHVNVFGFYDDLLAGDKFGNRLEDIRVSYVIRGYYQNQPALIESEEICRYRFGWKPPEGLIYPAFPVLHGVVTGLHWVDDEKDYNGHFIRRLPMPKLAVGNTSVEAVSALHATNQSSNERLMRVLLNDQSHKLVNLDGIYQADYMDHKKRFQIVAEQNSFTLQSKISNSDSDHQELPELTPDEQHLFRSLQQGLDELYKQRFNADAKRSLIYDLWCKYIITAYTVEPLGNDQARTSMKEYEEALAKEIHALGLTESALEELGEHLKILEQQLVGSIHSFYNLEQTADHRFYEPNSPVLLLSGASRGNLFDSNLAPGELLKCRLLGETIRSFTIDFKFRENAYSVSCHTDQLLARKQVKGNYPELLLEAVLFTSDCAELLVTFIAQQLDLLPLSEDEHAYLHTVVNQALENITKRGILDKGQELPAPLFLNVWSEPWNPVILSWRALYYPDQNLVSSHPKLDHWNFQGTDYVYHNSEPDTRESVVIEGSIFLTPHIAEQLHAMTLKQLGAEEARKFGNLTQMDYLSQTLEGFNERFLMSQLALRFPIMVFNVGSAELASRVREALGEYSVEKPLFNTFFSPLRGGWFKLDKLRLIDTFGQFQEVQCSQYAIAEDMRMSPLPIGQYMMLPPRFMQPTRLDFNWIQARSGEKCDFNLPDSPICGWMIPNYMDQSLLIYDEDGYMLGSLIVTAYEGDRVHWRNAPGTPESAPSIGGSAELPDGINPDMKAFLSEFLRRSREHKEDVLTPFLDLVDSALWVIHQPDSTGSTGLSQYAGKPLALVKARVELVQAGPPAAYKFFETFKGPDSPPDISINQFKMPLWIGETHHTGDGMIGFFVHDDDHDHTGYKQFNSAFADTGYTSDYFRHNRQVDVPASEYTGGTALSLIMDPYATIHLISGMLPVVEHRLPPDRIEAALNRLYLTFYLGPLLAGGQSYVMPLTQLPNREWEFITPGENGAWVETSNLYPSNGNAFLVPSPIKAVEGWLKLRLGESPESQ</sequence>
<reference evidence="1 2" key="1">
    <citation type="submission" date="2016-12" db="EMBL/GenBank/DDBJ databases">
        <title>Genome sequencing and description of Paenibacillus sp. nov. from high altitude lake in the Indian Trans- Himalayas.</title>
        <authorList>
            <person name="Kiran S."/>
            <person name="Swarnkar M.K."/>
            <person name="Rana A."/>
            <person name="Tewari R."/>
            <person name="Gulati A."/>
        </authorList>
    </citation>
    <scope>NUCLEOTIDE SEQUENCE [LARGE SCALE GENOMIC DNA]</scope>
    <source>
        <strain evidence="1 2">IHBB 9951</strain>
    </source>
</reference>
<comment type="caution">
    <text evidence="1">The sequence shown here is derived from an EMBL/GenBank/DDBJ whole genome shotgun (WGS) entry which is preliminary data.</text>
</comment>
<keyword evidence="2" id="KW-1185">Reference proteome</keyword>
<gene>
    <name evidence="1" type="ORF">BBD40_06905</name>
</gene>
<dbReference type="EMBL" id="MRVI01000001">
    <property type="protein sequence ID" value="OOC61612.1"/>
    <property type="molecule type" value="Genomic_DNA"/>
</dbReference>
<accession>A0ABX3JVB9</accession>
<protein>
    <submittedName>
        <fullName evidence="1">Uncharacterized protein</fullName>
    </submittedName>
</protein>
<name>A0ABX3JVB9_9BACL</name>
<evidence type="ECO:0000313" key="1">
    <source>
        <dbReference type="EMBL" id="OOC61612.1"/>
    </source>
</evidence>